<dbReference type="Proteomes" id="UP000178735">
    <property type="component" value="Unassembled WGS sequence"/>
</dbReference>
<feature type="transmembrane region" description="Helical" evidence="1">
    <location>
        <begin position="273"/>
        <end position="291"/>
    </location>
</feature>
<keyword evidence="1" id="KW-0812">Transmembrane</keyword>
<gene>
    <name evidence="2" type="ORF">A2008_14065</name>
</gene>
<dbReference type="EMBL" id="MGFH01000167">
    <property type="protein sequence ID" value="OGM03388.1"/>
    <property type="molecule type" value="Genomic_DNA"/>
</dbReference>
<proteinExistence type="predicted"/>
<dbReference type="AlphaFoldDB" id="A0A1F7WMP7"/>
<protein>
    <submittedName>
        <fullName evidence="2">Uncharacterized protein</fullName>
    </submittedName>
</protein>
<accession>A0A1F7WMP7</accession>
<keyword evidence="1" id="KW-0472">Membrane</keyword>
<evidence type="ECO:0000313" key="2">
    <source>
        <dbReference type="EMBL" id="OGM03388.1"/>
    </source>
</evidence>
<evidence type="ECO:0000256" key="1">
    <source>
        <dbReference type="SAM" id="Phobius"/>
    </source>
</evidence>
<feature type="transmembrane region" description="Helical" evidence="1">
    <location>
        <begin position="15"/>
        <end position="34"/>
    </location>
</feature>
<sequence length="299" mass="33777">MGKVLEFFKTLDRRIIFLFIAIAVVITLINPMYLEINISKNARTYIKVLDSINENETVIVSFDYAASGEPELKPMAYGILYRLFQRKAKVIMMGFWDQGPSLADNTVKQVIERFEKDYPDRKIVYGKDYINIGYKAGGFTVIINMSKAIKEIFTADKDGAPISDFEIMNKIDKLSDIKMVFALTGGNNGLLDIWLPFARQQYGIPVAGGCTSVSAPQFYQYMNSGQLSGLLDGFKTAAELLKAIELPYTDPETKKPANLLTKEVHKIADVQSIVHLIIMIFIIIGNVTYLYEKKYSKQQ</sequence>
<name>A0A1F7WMP7_9BACT</name>
<dbReference type="STRING" id="1817813.A2008_14065"/>
<reference evidence="2 3" key="1">
    <citation type="journal article" date="2016" name="Nat. Commun.">
        <title>Thousands of microbial genomes shed light on interconnected biogeochemical processes in an aquifer system.</title>
        <authorList>
            <person name="Anantharaman K."/>
            <person name="Brown C.T."/>
            <person name="Hug L.A."/>
            <person name="Sharon I."/>
            <person name="Castelle C.J."/>
            <person name="Probst A.J."/>
            <person name="Thomas B.C."/>
            <person name="Singh A."/>
            <person name="Wilkins M.J."/>
            <person name="Karaoz U."/>
            <person name="Brodie E.L."/>
            <person name="Williams K.H."/>
            <person name="Hubbard S.S."/>
            <person name="Banfield J.F."/>
        </authorList>
    </citation>
    <scope>NUCLEOTIDE SEQUENCE [LARGE SCALE GENOMIC DNA]</scope>
</reference>
<evidence type="ECO:0000313" key="3">
    <source>
        <dbReference type="Proteomes" id="UP000178735"/>
    </source>
</evidence>
<comment type="caution">
    <text evidence="2">The sequence shown here is derived from an EMBL/GenBank/DDBJ whole genome shotgun (WGS) entry which is preliminary data.</text>
</comment>
<keyword evidence="1" id="KW-1133">Transmembrane helix</keyword>
<organism evidence="2 3">
    <name type="scientific">Candidatus Wallbacteria bacterium GWC2_49_35</name>
    <dbReference type="NCBI Taxonomy" id="1817813"/>
    <lineage>
        <taxon>Bacteria</taxon>
        <taxon>Candidatus Walliibacteriota</taxon>
    </lineage>
</organism>